<evidence type="ECO:0000256" key="5">
    <source>
        <dbReference type="ARBA" id="ARBA00023136"/>
    </source>
</evidence>
<keyword evidence="8" id="KW-1185">Reference proteome</keyword>
<comment type="caution">
    <text evidence="7">The sequence shown here is derived from an EMBL/GenBank/DDBJ whole genome shotgun (WGS) entry which is preliminary data.</text>
</comment>
<dbReference type="InterPro" id="IPR045214">
    <property type="entry name" value="Surf1/Surf4"/>
</dbReference>
<feature type="transmembrane region" description="Helical" evidence="6">
    <location>
        <begin position="211"/>
        <end position="230"/>
    </location>
</feature>
<evidence type="ECO:0000313" key="7">
    <source>
        <dbReference type="EMBL" id="MCF3947425.1"/>
    </source>
</evidence>
<keyword evidence="3 6" id="KW-0812">Transmembrane</keyword>
<keyword evidence="4 6" id="KW-1133">Transmembrane helix</keyword>
<evidence type="ECO:0000256" key="4">
    <source>
        <dbReference type="ARBA" id="ARBA00022989"/>
    </source>
</evidence>
<feature type="transmembrane region" description="Helical" evidence="6">
    <location>
        <begin position="14"/>
        <end position="34"/>
    </location>
</feature>
<dbReference type="CDD" id="cd06662">
    <property type="entry name" value="SURF1"/>
    <property type="match status" value="1"/>
</dbReference>
<comment type="similarity">
    <text evidence="2 6">Belongs to the SURF1 family.</text>
</comment>
<dbReference type="Pfam" id="PF02104">
    <property type="entry name" value="SURF1"/>
    <property type="match status" value="1"/>
</dbReference>
<evidence type="ECO:0000256" key="6">
    <source>
        <dbReference type="RuleBase" id="RU363076"/>
    </source>
</evidence>
<dbReference type="InterPro" id="IPR002994">
    <property type="entry name" value="Surf1/Shy1"/>
</dbReference>
<gene>
    <name evidence="7" type="ORF">L2A60_12130</name>
</gene>
<protein>
    <recommendedName>
        <fullName evidence="6">SURF1-like protein</fullName>
    </recommendedName>
</protein>
<sequence length="238" mass="26024">MIGRGLPRAPRRRLIGMGMFSFVSFWLLIALGVWQVHRWHHKDRVQRRIDAAQLAPPVPLPSHPTPYQKVAIAGHWIAGRAAFFGDQVRNSVAGPVRGAQLVMPFRRDNGDVVMVDLGWVPGTAPKPVPVPAGPTQVSGYVQAAQKPGLFSAQDNVAGRIFYTLDPRRIGAGLGLNRVADFTLIVVGPKPLAGGPVPAPRLPHPPNNSEQYALTWFGLAMVVVFEFFFYARKQLGESS</sequence>
<dbReference type="PANTHER" id="PTHR23427:SF2">
    <property type="entry name" value="SURFEIT LOCUS PROTEIN 1"/>
    <property type="match status" value="1"/>
</dbReference>
<keyword evidence="6" id="KW-1003">Cell membrane</keyword>
<evidence type="ECO:0000313" key="8">
    <source>
        <dbReference type="Proteomes" id="UP001521209"/>
    </source>
</evidence>
<evidence type="ECO:0000256" key="1">
    <source>
        <dbReference type="ARBA" id="ARBA00004370"/>
    </source>
</evidence>
<evidence type="ECO:0000256" key="3">
    <source>
        <dbReference type="ARBA" id="ARBA00022692"/>
    </source>
</evidence>
<dbReference type="PANTHER" id="PTHR23427">
    <property type="entry name" value="SURFEIT LOCUS PROTEIN"/>
    <property type="match status" value="1"/>
</dbReference>
<evidence type="ECO:0000256" key="2">
    <source>
        <dbReference type="ARBA" id="ARBA00007165"/>
    </source>
</evidence>
<dbReference type="RefSeq" id="WP_235704655.1">
    <property type="nucleotide sequence ID" value="NZ_JAKGBZ010000023.1"/>
</dbReference>
<dbReference type="Proteomes" id="UP001521209">
    <property type="component" value="Unassembled WGS sequence"/>
</dbReference>
<accession>A0ABS9E076</accession>
<proteinExistence type="inferred from homology"/>
<name>A0ABS9E076_9PROT</name>
<comment type="subcellular location">
    <subcellularLocation>
        <location evidence="6">Cell membrane</location>
        <topology evidence="6">Multi-pass membrane protein</topology>
    </subcellularLocation>
    <subcellularLocation>
        <location evidence="1">Membrane</location>
    </subcellularLocation>
</comment>
<dbReference type="EMBL" id="JAKGBZ010000023">
    <property type="protein sequence ID" value="MCF3947425.1"/>
    <property type="molecule type" value="Genomic_DNA"/>
</dbReference>
<dbReference type="PROSITE" id="PS50895">
    <property type="entry name" value="SURF1"/>
    <property type="match status" value="1"/>
</dbReference>
<keyword evidence="5 6" id="KW-0472">Membrane</keyword>
<organism evidence="7 8">
    <name type="scientific">Acidiphilium iwatense</name>
    <dbReference type="NCBI Taxonomy" id="768198"/>
    <lineage>
        <taxon>Bacteria</taxon>
        <taxon>Pseudomonadati</taxon>
        <taxon>Pseudomonadota</taxon>
        <taxon>Alphaproteobacteria</taxon>
        <taxon>Acetobacterales</taxon>
        <taxon>Acidocellaceae</taxon>
        <taxon>Acidiphilium</taxon>
    </lineage>
</organism>
<reference evidence="7 8" key="1">
    <citation type="submission" date="2022-01" db="EMBL/GenBank/DDBJ databases">
        <authorList>
            <person name="Won M."/>
            <person name="Kim S.-J."/>
            <person name="Kwon S.-W."/>
        </authorList>
    </citation>
    <scope>NUCLEOTIDE SEQUENCE [LARGE SCALE GENOMIC DNA]</scope>
    <source>
        <strain evidence="7 8">KCTC 23505</strain>
    </source>
</reference>